<reference evidence="2" key="1">
    <citation type="journal article" date="2022" name="Int. J. Mol. Sci.">
        <title>Draft Genome of Tanacetum Coccineum: Genomic Comparison of Closely Related Tanacetum-Family Plants.</title>
        <authorList>
            <person name="Yamashiro T."/>
            <person name="Shiraishi A."/>
            <person name="Nakayama K."/>
            <person name="Satake H."/>
        </authorList>
    </citation>
    <scope>NUCLEOTIDE SEQUENCE</scope>
</reference>
<dbReference type="EMBL" id="BQNB010016422">
    <property type="protein sequence ID" value="GJT51610.1"/>
    <property type="molecule type" value="Genomic_DNA"/>
</dbReference>
<dbReference type="Proteomes" id="UP001151760">
    <property type="component" value="Unassembled WGS sequence"/>
</dbReference>
<organism evidence="2 3">
    <name type="scientific">Tanacetum coccineum</name>
    <dbReference type="NCBI Taxonomy" id="301880"/>
    <lineage>
        <taxon>Eukaryota</taxon>
        <taxon>Viridiplantae</taxon>
        <taxon>Streptophyta</taxon>
        <taxon>Embryophyta</taxon>
        <taxon>Tracheophyta</taxon>
        <taxon>Spermatophyta</taxon>
        <taxon>Magnoliopsida</taxon>
        <taxon>eudicotyledons</taxon>
        <taxon>Gunneridae</taxon>
        <taxon>Pentapetalae</taxon>
        <taxon>asterids</taxon>
        <taxon>campanulids</taxon>
        <taxon>Asterales</taxon>
        <taxon>Asteraceae</taxon>
        <taxon>Asteroideae</taxon>
        <taxon>Anthemideae</taxon>
        <taxon>Anthemidinae</taxon>
        <taxon>Tanacetum</taxon>
    </lineage>
</organism>
<protein>
    <submittedName>
        <fullName evidence="2">Uncharacterized protein</fullName>
    </submittedName>
</protein>
<reference evidence="2" key="2">
    <citation type="submission" date="2022-01" db="EMBL/GenBank/DDBJ databases">
        <authorList>
            <person name="Yamashiro T."/>
            <person name="Shiraishi A."/>
            <person name="Satake H."/>
            <person name="Nakayama K."/>
        </authorList>
    </citation>
    <scope>NUCLEOTIDE SEQUENCE</scope>
</reference>
<evidence type="ECO:0000313" key="3">
    <source>
        <dbReference type="Proteomes" id="UP001151760"/>
    </source>
</evidence>
<proteinExistence type="predicted"/>
<sequence>MIRIKIPHDVVGTSRYHYEVLRSFPVERIEQGIGQRKRIAMRCQSWGEAMLYGVVCVWVQVESKTSDDSGIFCWSACALEEMELRAKVEERVAVAQREDRCPGAETRSGAPSESCWELDGSIAIGMEARAWLGVVWSSLEYESTGKVWMTRAGSAIGRSKWDRDNTGGLGPEEPRLEYSKQRGGAPKTEANVRAQDIWVKEEENMRKMVMIKKIDGLNNKKGKRKWQSMVLEMKIEEIVCSKTEVPARV</sequence>
<comment type="caution">
    <text evidence="2">The sequence shown here is derived from an EMBL/GenBank/DDBJ whole genome shotgun (WGS) entry which is preliminary data.</text>
</comment>
<gene>
    <name evidence="2" type="ORF">Tco_0977767</name>
</gene>
<feature type="region of interest" description="Disordered" evidence="1">
    <location>
        <begin position="162"/>
        <end position="189"/>
    </location>
</feature>
<evidence type="ECO:0000313" key="2">
    <source>
        <dbReference type="EMBL" id="GJT51610.1"/>
    </source>
</evidence>
<evidence type="ECO:0000256" key="1">
    <source>
        <dbReference type="SAM" id="MobiDB-lite"/>
    </source>
</evidence>
<keyword evidence="3" id="KW-1185">Reference proteome</keyword>
<accession>A0ABQ5EL17</accession>
<name>A0ABQ5EL17_9ASTR</name>